<evidence type="ECO:0000256" key="6">
    <source>
        <dbReference type="PROSITE-ProRule" id="PRU00169"/>
    </source>
</evidence>
<proteinExistence type="predicted"/>
<dbReference type="InterPro" id="IPR001789">
    <property type="entry name" value="Sig_transdc_resp-reg_receiver"/>
</dbReference>
<dbReference type="AlphaFoldDB" id="A0A1I1W110"/>
<dbReference type="CDD" id="cd17574">
    <property type="entry name" value="REC_OmpR"/>
    <property type="match status" value="1"/>
</dbReference>
<accession>A0A1I1W110</accession>
<dbReference type="PANTHER" id="PTHR48111">
    <property type="entry name" value="REGULATOR OF RPOS"/>
    <property type="match status" value="1"/>
</dbReference>
<feature type="region of interest" description="Disordered" evidence="8">
    <location>
        <begin position="11"/>
        <end position="31"/>
    </location>
</feature>
<protein>
    <submittedName>
        <fullName evidence="11">DNA-binding response regulator, OmpR family, contains REC and winged-helix (WHTH) domain</fullName>
    </submittedName>
</protein>
<dbReference type="GO" id="GO:0006355">
    <property type="term" value="P:regulation of DNA-templated transcription"/>
    <property type="evidence" value="ECO:0007669"/>
    <property type="project" value="InterPro"/>
</dbReference>
<dbReference type="InterPro" id="IPR039420">
    <property type="entry name" value="WalR-like"/>
</dbReference>
<evidence type="ECO:0000256" key="7">
    <source>
        <dbReference type="PROSITE-ProRule" id="PRU01091"/>
    </source>
</evidence>
<dbReference type="Proteomes" id="UP000199517">
    <property type="component" value="Unassembled WGS sequence"/>
</dbReference>
<dbReference type="CDD" id="cd00383">
    <property type="entry name" value="trans_reg_C"/>
    <property type="match status" value="1"/>
</dbReference>
<dbReference type="Gene3D" id="6.10.250.690">
    <property type="match status" value="1"/>
</dbReference>
<keyword evidence="1 6" id="KW-0597">Phosphoprotein</keyword>
<evidence type="ECO:0000313" key="12">
    <source>
        <dbReference type="Proteomes" id="UP000199517"/>
    </source>
</evidence>
<evidence type="ECO:0000313" key="11">
    <source>
        <dbReference type="EMBL" id="SFD86600.1"/>
    </source>
</evidence>
<name>A0A1I1W110_9BURK</name>
<sequence>MGYGGFVETQGNCPAAGEPVDNSGQHRPDAMNLPAAAPQASGPLVLVVEDEPGIATILTAYLQRDGLRARHVSDGLEALRLFRQIKPDMVLLDIHLPGMDGLDLLRAIREDGQTPVIMVTALADDVDKLVGLRLGADDYVVKPFSPPEVVARVRAVLRRAQGQPTAPVRSAPPIRVGRIEIDQEAHAAFVHGDDGRALGLPLTLTEYRLLACLAAQPRRCFSRSHLIDHCLPESDALDRVIDSHLSKLRRKLQQAGQGDLIETVRGIGYRLWPGEGPPA</sequence>
<dbReference type="SUPFAM" id="SSF52172">
    <property type="entry name" value="CheY-like"/>
    <property type="match status" value="1"/>
</dbReference>
<reference evidence="12" key="1">
    <citation type="submission" date="2016-10" db="EMBL/GenBank/DDBJ databases">
        <authorList>
            <person name="Varghese N."/>
            <person name="Submissions S."/>
        </authorList>
    </citation>
    <scope>NUCLEOTIDE SEQUENCE [LARGE SCALE GENOMIC DNA]</scope>
    <source>
        <strain evidence="12">DSM 7481</strain>
    </source>
</reference>
<evidence type="ECO:0000259" key="9">
    <source>
        <dbReference type="PROSITE" id="PS50110"/>
    </source>
</evidence>
<feature type="domain" description="OmpR/PhoB-type" evidence="10">
    <location>
        <begin position="171"/>
        <end position="273"/>
    </location>
</feature>
<organism evidence="11 12">
    <name type="scientific">Paracidovorax konjaci</name>
    <dbReference type="NCBI Taxonomy" id="32040"/>
    <lineage>
        <taxon>Bacteria</taxon>
        <taxon>Pseudomonadati</taxon>
        <taxon>Pseudomonadota</taxon>
        <taxon>Betaproteobacteria</taxon>
        <taxon>Burkholderiales</taxon>
        <taxon>Comamonadaceae</taxon>
        <taxon>Paracidovorax</taxon>
    </lineage>
</organism>
<dbReference type="PROSITE" id="PS51755">
    <property type="entry name" value="OMPR_PHOB"/>
    <property type="match status" value="1"/>
</dbReference>
<evidence type="ECO:0000256" key="5">
    <source>
        <dbReference type="ARBA" id="ARBA00023163"/>
    </source>
</evidence>
<dbReference type="GO" id="GO:0000976">
    <property type="term" value="F:transcription cis-regulatory region binding"/>
    <property type="evidence" value="ECO:0007669"/>
    <property type="project" value="TreeGrafter"/>
</dbReference>
<keyword evidence="12" id="KW-1185">Reference proteome</keyword>
<feature type="DNA-binding region" description="OmpR/PhoB-type" evidence="7">
    <location>
        <begin position="171"/>
        <end position="273"/>
    </location>
</feature>
<dbReference type="Gene3D" id="3.40.50.2300">
    <property type="match status" value="1"/>
</dbReference>
<keyword evidence="2" id="KW-0902">Two-component regulatory system</keyword>
<dbReference type="InterPro" id="IPR011006">
    <property type="entry name" value="CheY-like_superfamily"/>
</dbReference>
<evidence type="ECO:0000259" key="10">
    <source>
        <dbReference type="PROSITE" id="PS51755"/>
    </source>
</evidence>
<dbReference type="EMBL" id="FOMQ01000007">
    <property type="protein sequence ID" value="SFD86600.1"/>
    <property type="molecule type" value="Genomic_DNA"/>
</dbReference>
<dbReference type="InterPro" id="IPR036388">
    <property type="entry name" value="WH-like_DNA-bd_sf"/>
</dbReference>
<dbReference type="SMART" id="SM00448">
    <property type="entry name" value="REC"/>
    <property type="match status" value="1"/>
</dbReference>
<keyword evidence="4 7" id="KW-0238">DNA-binding</keyword>
<dbReference type="InterPro" id="IPR016032">
    <property type="entry name" value="Sig_transdc_resp-reg_C-effctor"/>
</dbReference>
<dbReference type="STRING" id="32040.SAMN04489710_107193"/>
<dbReference type="Pfam" id="PF00072">
    <property type="entry name" value="Response_reg"/>
    <property type="match status" value="1"/>
</dbReference>
<evidence type="ECO:0000256" key="3">
    <source>
        <dbReference type="ARBA" id="ARBA00023015"/>
    </source>
</evidence>
<feature type="domain" description="Response regulatory" evidence="9">
    <location>
        <begin position="44"/>
        <end position="157"/>
    </location>
</feature>
<feature type="modified residue" description="4-aspartylphosphate" evidence="6">
    <location>
        <position position="93"/>
    </location>
</feature>
<dbReference type="Gene3D" id="1.10.10.10">
    <property type="entry name" value="Winged helix-like DNA-binding domain superfamily/Winged helix DNA-binding domain"/>
    <property type="match status" value="1"/>
</dbReference>
<evidence type="ECO:0000256" key="8">
    <source>
        <dbReference type="SAM" id="MobiDB-lite"/>
    </source>
</evidence>
<gene>
    <name evidence="11" type="ORF">SAMN04489710_107193</name>
</gene>
<evidence type="ECO:0000256" key="4">
    <source>
        <dbReference type="ARBA" id="ARBA00023125"/>
    </source>
</evidence>
<dbReference type="PROSITE" id="PS50110">
    <property type="entry name" value="RESPONSE_REGULATORY"/>
    <property type="match status" value="1"/>
</dbReference>
<dbReference type="Pfam" id="PF00486">
    <property type="entry name" value="Trans_reg_C"/>
    <property type="match status" value="1"/>
</dbReference>
<keyword evidence="5" id="KW-0804">Transcription</keyword>
<dbReference type="PANTHER" id="PTHR48111:SF59">
    <property type="entry name" value="TRANSCRIPTIONAL REGULATORY PROTEIN BAER"/>
    <property type="match status" value="1"/>
</dbReference>
<dbReference type="GO" id="GO:0032993">
    <property type="term" value="C:protein-DNA complex"/>
    <property type="evidence" value="ECO:0007669"/>
    <property type="project" value="TreeGrafter"/>
</dbReference>
<evidence type="ECO:0000256" key="2">
    <source>
        <dbReference type="ARBA" id="ARBA00023012"/>
    </source>
</evidence>
<dbReference type="GO" id="GO:0000156">
    <property type="term" value="F:phosphorelay response regulator activity"/>
    <property type="evidence" value="ECO:0007669"/>
    <property type="project" value="TreeGrafter"/>
</dbReference>
<dbReference type="SUPFAM" id="SSF46894">
    <property type="entry name" value="C-terminal effector domain of the bipartite response regulators"/>
    <property type="match status" value="1"/>
</dbReference>
<dbReference type="FunFam" id="3.40.50.2300:FF:000001">
    <property type="entry name" value="DNA-binding response regulator PhoB"/>
    <property type="match status" value="1"/>
</dbReference>
<evidence type="ECO:0000256" key="1">
    <source>
        <dbReference type="ARBA" id="ARBA00022553"/>
    </source>
</evidence>
<dbReference type="SMART" id="SM00862">
    <property type="entry name" value="Trans_reg_C"/>
    <property type="match status" value="1"/>
</dbReference>
<keyword evidence="3" id="KW-0805">Transcription regulation</keyword>
<dbReference type="GO" id="GO:0005829">
    <property type="term" value="C:cytosol"/>
    <property type="evidence" value="ECO:0007669"/>
    <property type="project" value="TreeGrafter"/>
</dbReference>
<dbReference type="InterPro" id="IPR001867">
    <property type="entry name" value="OmpR/PhoB-type_DNA-bd"/>
</dbReference>